<organism evidence="1 2">
    <name type="scientific">Hibiscus sabdariffa</name>
    <name type="common">roselle</name>
    <dbReference type="NCBI Taxonomy" id="183260"/>
    <lineage>
        <taxon>Eukaryota</taxon>
        <taxon>Viridiplantae</taxon>
        <taxon>Streptophyta</taxon>
        <taxon>Embryophyta</taxon>
        <taxon>Tracheophyta</taxon>
        <taxon>Spermatophyta</taxon>
        <taxon>Magnoliopsida</taxon>
        <taxon>eudicotyledons</taxon>
        <taxon>Gunneridae</taxon>
        <taxon>Pentapetalae</taxon>
        <taxon>rosids</taxon>
        <taxon>malvids</taxon>
        <taxon>Malvales</taxon>
        <taxon>Malvaceae</taxon>
        <taxon>Malvoideae</taxon>
        <taxon>Hibiscus</taxon>
    </lineage>
</organism>
<evidence type="ECO:0000313" key="2">
    <source>
        <dbReference type="Proteomes" id="UP001472677"/>
    </source>
</evidence>
<comment type="caution">
    <text evidence="1">The sequence shown here is derived from an EMBL/GenBank/DDBJ whole genome shotgun (WGS) entry which is preliminary data.</text>
</comment>
<dbReference type="EMBL" id="JBBPBM010000009">
    <property type="protein sequence ID" value="KAK8567651.1"/>
    <property type="molecule type" value="Genomic_DNA"/>
</dbReference>
<gene>
    <name evidence="1" type="ORF">V6N12_006230</name>
</gene>
<evidence type="ECO:0000313" key="1">
    <source>
        <dbReference type="EMBL" id="KAK8567651.1"/>
    </source>
</evidence>
<keyword evidence="2" id="KW-1185">Reference proteome</keyword>
<dbReference type="Proteomes" id="UP001472677">
    <property type="component" value="Unassembled WGS sequence"/>
</dbReference>
<name>A0ABR2EY74_9ROSI</name>
<reference evidence="1 2" key="1">
    <citation type="journal article" date="2024" name="G3 (Bethesda)">
        <title>Genome assembly of Hibiscus sabdariffa L. provides insights into metabolisms of medicinal natural products.</title>
        <authorList>
            <person name="Kim T."/>
        </authorList>
    </citation>
    <scope>NUCLEOTIDE SEQUENCE [LARGE SCALE GENOMIC DNA]</scope>
    <source>
        <strain evidence="1">TK-2024</strain>
        <tissue evidence="1">Old leaves</tissue>
    </source>
</reference>
<proteinExistence type="predicted"/>
<sequence>MQGQGQGRGRDQCHRRGPPVTLKATVHTTLETQQDSDHSQALCRACAFPSNTYKFEALKSCFITDRQTDSDSPPARVTFAH</sequence>
<accession>A0ABR2EY74</accession>
<protein>
    <submittedName>
        <fullName evidence="1">Uncharacterized protein</fullName>
    </submittedName>
</protein>